<comment type="caution">
    <text evidence="1">The sequence shown here is derived from an EMBL/GenBank/DDBJ whole genome shotgun (WGS) entry which is preliminary data.</text>
</comment>
<gene>
    <name evidence="1" type="ORF">ACMD2_26863</name>
</gene>
<sequence length="24" mass="2778">MGRGTEKKKMMISNVHQGTRMMIL</sequence>
<protein>
    <submittedName>
        <fullName evidence="1">Uncharacterized protein</fullName>
    </submittedName>
</protein>
<evidence type="ECO:0000313" key="1">
    <source>
        <dbReference type="EMBL" id="OAY77926.1"/>
    </source>
</evidence>
<reference evidence="1 2" key="1">
    <citation type="journal article" date="2016" name="DNA Res.">
        <title>The draft genome of MD-2 pineapple using hybrid error correction of long reads.</title>
        <authorList>
            <person name="Redwan R.M."/>
            <person name="Saidin A."/>
            <person name="Kumar S.V."/>
        </authorList>
    </citation>
    <scope>NUCLEOTIDE SEQUENCE [LARGE SCALE GENOMIC DNA]</scope>
    <source>
        <strain evidence="2">cv. MD2</strain>
        <tissue evidence="1">Leaf</tissue>
    </source>
</reference>
<organism evidence="1 2">
    <name type="scientific">Ananas comosus</name>
    <name type="common">Pineapple</name>
    <name type="synonym">Ananas ananas</name>
    <dbReference type="NCBI Taxonomy" id="4615"/>
    <lineage>
        <taxon>Eukaryota</taxon>
        <taxon>Viridiplantae</taxon>
        <taxon>Streptophyta</taxon>
        <taxon>Embryophyta</taxon>
        <taxon>Tracheophyta</taxon>
        <taxon>Spermatophyta</taxon>
        <taxon>Magnoliopsida</taxon>
        <taxon>Liliopsida</taxon>
        <taxon>Poales</taxon>
        <taxon>Bromeliaceae</taxon>
        <taxon>Bromelioideae</taxon>
        <taxon>Ananas</taxon>
    </lineage>
</organism>
<name>A0A199VM04_ANACO</name>
<accession>A0A199VM04</accession>
<evidence type="ECO:0000313" key="2">
    <source>
        <dbReference type="Proteomes" id="UP000092600"/>
    </source>
</evidence>
<dbReference type="Proteomes" id="UP000092600">
    <property type="component" value="Unassembled WGS sequence"/>
</dbReference>
<proteinExistence type="predicted"/>
<dbReference type="AlphaFoldDB" id="A0A199VM04"/>
<dbReference type="EMBL" id="LSRQ01001416">
    <property type="protein sequence ID" value="OAY77926.1"/>
    <property type="molecule type" value="Genomic_DNA"/>
</dbReference>